<evidence type="ECO:0000256" key="4">
    <source>
        <dbReference type="ARBA" id="ARBA00022692"/>
    </source>
</evidence>
<feature type="transmembrane region" description="Helical" evidence="8">
    <location>
        <begin position="398"/>
        <end position="423"/>
    </location>
</feature>
<dbReference type="VEuPathDB" id="TriTrypDB:LPMP_110570"/>
<comment type="similarity">
    <text evidence="2">Belongs to the SLC29A/ENT transporter (TC 2.A.57) family.</text>
</comment>
<feature type="transmembrane region" description="Helical" evidence="8">
    <location>
        <begin position="525"/>
        <end position="547"/>
    </location>
</feature>
<organism evidence="9 10">
    <name type="scientific">Leishmania panamensis</name>
    <dbReference type="NCBI Taxonomy" id="5679"/>
    <lineage>
        <taxon>Eukaryota</taxon>
        <taxon>Discoba</taxon>
        <taxon>Euglenozoa</taxon>
        <taxon>Kinetoplastea</taxon>
        <taxon>Metakinetoplastina</taxon>
        <taxon>Trypanosomatida</taxon>
        <taxon>Trypanosomatidae</taxon>
        <taxon>Leishmaniinae</taxon>
        <taxon>Leishmania</taxon>
        <taxon>Leishmania guyanensis species complex</taxon>
    </lineage>
</organism>
<feature type="transmembrane region" description="Helical" evidence="8">
    <location>
        <begin position="460"/>
        <end position="483"/>
    </location>
</feature>
<dbReference type="GeneID" id="22572922"/>
<dbReference type="Proteomes" id="UP000063063">
    <property type="component" value="Chromosome 11"/>
</dbReference>
<dbReference type="VEuPathDB" id="TriTrypDB:LPAL13_110009700"/>
<feature type="transmembrane region" description="Helical" evidence="8">
    <location>
        <begin position="429"/>
        <end position="448"/>
    </location>
</feature>
<proteinExistence type="inferred from homology"/>
<dbReference type="SUPFAM" id="SSF103473">
    <property type="entry name" value="MFS general substrate transporter"/>
    <property type="match status" value="1"/>
</dbReference>
<protein>
    <submittedName>
        <fullName evidence="9">Nucleobase transporter</fullName>
    </submittedName>
</protein>
<feature type="region of interest" description="Disordered" evidence="7">
    <location>
        <begin position="339"/>
        <end position="366"/>
    </location>
</feature>
<feature type="transmembrane region" description="Helical" evidence="8">
    <location>
        <begin position="12"/>
        <end position="37"/>
    </location>
</feature>
<evidence type="ECO:0000256" key="3">
    <source>
        <dbReference type="ARBA" id="ARBA00022448"/>
    </source>
</evidence>
<keyword evidence="4 8" id="KW-0812">Transmembrane</keyword>
<dbReference type="GO" id="GO:0005886">
    <property type="term" value="C:plasma membrane"/>
    <property type="evidence" value="ECO:0007669"/>
    <property type="project" value="TreeGrafter"/>
</dbReference>
<evidence type="ECO:0000256" key="5">
    <source>
        <dbReference type="ARBA" id="ARBA00022989"/>
    </source>
</evidence>
<keyword evidence="5 8" id="KW-1133">Transmembrane helix</keyword>
<accession>A0A088RK21</accession>
<evidence type="ECO:0000256" key="2">
    <source>
        <dbReference type="ARBA" id="ARBA00007965"/>
    </source>
</evidence>
<comment type="subcellular location">
    <subcellularLocation>
        <location evidence="1">Membrane</location>
        <topology evidence="1">Multi-pass membrane protein</topology>
    </subcellularLocation>
</comment>
<keyword evidence="10" id="KW-1185">Reference proteome</keyword>
<keyword evidence="6 8" id="KW-0472">Membrane</keyword>
<gene>
    <name evidence="9" type="primary">NT4</name>
    <name evidence="9" type="ORF">LPMP_110570</name>
</gene>
<feature type="transmembrane region" description="Helical" evidence="8">
    <location>
        <begin position="88"/>
        <end position="110"/>
    </location>
</feature>
<feature type="transmembrane region" description="Helical" evidence="8">
    <location>
        <begin position="188"/>
        <end position="213"/>
    </location>
</feature>
<dbReference type="Pfam" id="PF01733">
    <property type="entry name" value="Nucleoside_tran"/>
    <property type="match status" value="2"/>
</dbReference>
<dbReference type="KEGG" id="lpan:LPMP_110570"/>
<name>A0A088RK21_LEIPA</name>
<dbReference type="eggNOG" id="KOG1479">
    <property type="taxonomic scope" value="Eukaryota"/>
</dbReference>
<evidence type="ECO:0000256" key="6">
    <source>
        <dbReference type="ARBA" id="ARBA00023136"/>
    </source>
</evidence>
<feature type="transmembrane region" description="Helical" evidence="8">
    <location>
        <begin position="151"/>
        <end position="176"/>
    </location>
</feature>
<keyword evidence="3" id="KW-0813">Transport</keyword>
<feature type="compositionally biased region" description="Basic and acidic residues" evidence="7">
    <location>
        <begin position="342"/>
        <end position="366"/>
    </location>
</feature>
<dbReference type="RefSeq" id="XP_010696906.1">
    <property type="nucleotide sequence ID" value="XM_010698604.1"/>
</dbReference>
<feature type="transmembrane region" description="Helical" evidence="8">
    <location>
        <begin position="122"/>
        <end position="139"/>
    </location>
</feature>
<evidence type="ECO:0000256" key="8">
    <source>
        <dbReference type="SAM" id="Phobius"/>
    </source>
</evidence>
<dbReference type="GO" id="GO:0005337">
    <property type="term" value="F:nucleoside transmembrane transporter activity"/>
    <property type="evidence" value="ECO:0007669"/>
    <property type="project" value="InterPro"/>
</dbReference>
<evidence type="ECO:0000313" key="10">
    <source>
        <dbReference type="Proteomes" id="UP000063063"/>
    </source>
</evidence>
<reference evidence="9 10" key="1">
    <citation type="journal article" date="2015" name="Sci. Rep.">
        <title>The genome of Leishmania panamensis: insights into genomics of the L. (Viannia) subgenus.</title>
        <authorList>
            <person name="Llanes A."/>
            <person name="Restrepo C.M."/>
            <person name="Vecchio G.D."/>
            <person name="Anguizola F.J."/>
            <person name="Lleonart R."/>
        </authorList>
    </citation>
    <scope>NUCLEOTIDE SEQUENCE [LARGE SCALE GENOMIC DNA]</scope>
    <source>
        <strain evidence="9 10">MHOM/PA/94/PSC-1</strain>
    </source>
</reference>
<evidence type="ECO:0000313" key="9">
    <source>
        <dbReference type="EMBL" id="AIN96253.1"/>
    </source>
</evidence>
<evidence type="ECO:0000256" key="7">
    <source>
        <dbReference type="SAM" id="MobiDB-lite"/>
    </source>
</evidence>
<sequence>MEATSKLPQVVMMITSLVVGVTMVIGINAINSAPSFMLEYYKYLAGSSAAEPRSPVFWKNILSFYTMVTIVVQAIHEPTNLTSFMCRFSLLFRLEVSCVIMIIELLVILIMPHTHVSEKNAIAAMMVVAYLGGAARAYFENTGYALFGPCPPTILTGMLIGSAVCGVLVSLLQIILKASMTDSYSAVLWQSLIYFCLAIGIILVAGLLLAALLCNPYARLYVAEFRSSRGPWANIYRRRRSVERVTDGGACGENSATDSKDIAAGCFVADFESEENAEVLRMSNDDVAVSGDRAHHHPNALSDDRAFTTREDFEAGPTRALTPVPQSHDGAAVTATQTEADNCAHPEESPDEVKGEVEAPTKDDLDKSSTDFLAAEDGVLTTAELLQEVRLWPVVKKIYPMMIACFLTFCVTYLVFPGIILAVDSADGWFTTLIIAAHNFADLIGRLLTLWRRLWPPRKAILIGSIARIIFIPLLLLCATHKIPSKAPAYVFTIIMGASNGFLGALSMIYSPATPSLTTDGERAMAGQLTGTCLLIGCAVGSLIQLAEVLPFS</sequence>
<dbReference type="OrthoDB" id="1856718at2759"/>
<dbReference type="PANTHER" id="PTHR10332">
    <property type="entry name" value="EQUILIBRATIVE NUCLEOSIDE TRANSPORTER"/>
    <property type="match status" value="1"/>
</dbReference>
<dbReference type="InterPro" id="IPR036259">
    <property type="entry name" value="MFS_trans_sf"/>
</dbReference>
<feature type="transmembrane region" description="Helical" evidence="8">
    <location>
        <begin position="489"/>
        <end position="513"/>
    </location>
</feature>
<evidence type="ECO:0000256" key="1">
    <source>
        <dbReference type="ARBA" id="ARBA00004141"/>
    </source>
</evidence>
<dbReference type="PANTHER" id="PTHR10332:SF10">
    <property type="entry name" value="EQUILIBRATIVE NUCLEOSIDE TRANSPORTER 4"/>
    <property type="match status" value="1"/>
</dbReference>
<dbReference type="EMBL" id="CP009380">
    <property type="protein sequence ID" value="AIN96253.1"/>
    <property type="molecule type" value="Genomic_DNA"/>
</dbReference>
<dbReference type="AlphaFoldDB" id="A0A088RK21"/>
<dbReference type="InterPro" id="IPR002259">
    <property type="entry name" value="Eqnu_transpt"/>
</dbReference>